<evidence type="ECO:0000313" key="1">
    <source>
        <dbReference type="EMBL" id="OGC41759.1"/>
    </source>
</evidence>
<dbReference type="EMBL" id="MEUM01000096">
    <property type="protein sequence ID" value="OGC41759.1"/>
    <property type="molecule type" value="Genomic_DNA"/>
</dbReference>
<dbReference type="InterPro" id="IPR013783">
    <property type="entry name" value="Ig-like_fold"/>
</dbReference>
<gene>
    <name evidence="1" type="ORF">A2Y85_05275</name>
</gene>
<proteinExistence type="predicted"/>
<dbReference type="AlphaFoldDB" id="A0A1F4UA63"/>
<name>A0A1F4UA63_UNCW3</name>
<evidence type="ECO:0008006" key="3">
    <source>
        <dbReference type="Google" id="ProtNLM"/>
    </source>
</evidence>
<organism evidence="1 2">
    <name type="scientific">candidate division WOR-3 bacterium RBG_13_43_14</name>
    <dbReference type="NCBI Taxonomy" id="1802590"/>
    <lineage>
        <taxon>Bacteria</taxon>
        <taxon>Bacteria division WOR-3</taxon>
    </lineage>
</organism>
<dbReference type="Gene3D" id="2.60.40.10">
    <property type="entry name" value="Immunoglobulins"/>
    <property type="match status" value="1"/>
</dbReference>
<reference evidence="1 2" key="1">
    <citation type="journal article" date="2016" name="Nat. Commun.">
        <title>Thousands of microbial genomes shed light on interconnected biogeochemical processes in an aquifer system.</title>
        <authorList>
            <person name="Anantharaman K."/>
            <person name="Brown C.T."/>
            <person name="Hug L.A."/>
            <person name="Sharon I."/>
            <person name="Castelle C.J."/>
            <person name="Probst A.J."/>
            <person name="Thomas B.C."/>
            <person name="Singh A."/>
            <person name="Wilkins M.J."/>
            <person name="Karaoz U."/>
            <person name="Brodie E.L."/>
            <person name="Williams K.H."/>
            <person name="Hubbard S.S."/>
            <person name="Banfield J.F."/>
        </authorList>
    </citation>
    <scope>NUCLEOTIDE SEQUENCE [LARGE SCALE GENOMIC DNA]</scope>
</reference>
<evidence type="ECO:0000313" key="2">
    <source>
        <dbReference type="Proteomes" id="UP000177025"/>
    </source>
</evidence>
<accession>A0A1F4UA63</accession>
<sequence length="598" mass="65384">MVLVLILLQITGSGFHAETAPVITGTGGPDAYGYRWIDSDTAGGPTKNWIDISGYGTQVTGLGDDNVVGPFSIGFDFPYYWYTVNSFFVGSNGYIAFGDNTLEAAPFPTIPQQAKPNNMLAPFMSDLDFSAGTPACYYWTNAALDTFIISYHTVRFWNSPSSNNTFQIILTRADSAITFQYEDRVGYPSGGWAQALSVGIENVAGNVGLQYLYDQSPIGNQIHDSLALYFYPPDSTNYQVHDVAVMKMMNDISGGFFVYNGDSINFWGLIKNTGNQTETGFNVYCQIRNQGNQVVFNDTINVASIAPDATDSLVFTPKWASTANGLYRLKVKSLLGGDLVPNNDSIYVEFRVVTYPTELQLDGGTGHTGMAWNGPNSGYGAKFLPPRYPMKLNTARFNVNSTAANPNVTVQILDDDGPGNGPGTVLYQVVQPIGVAQWYDIDVSAQNIIFFSGAFYIGCISDQASDPFFSMDTLFPSSRQTWEYTGVWAPYRDKEKDDVLIRAVVDSYTGVGEYTISPVRDPMIAAPNPFQKLTAINVAPSVRRVAVYDASGRLITNVNARNGIANWNGCNDKGQLMNQGIYFAVTDHGDIVKLVLVK</sequence>
<comment type="caution">
    <text evidence="1">The sequence shown here is derived from an EMBL/GenBank/DDBJ whole genome shotgun (WGS) entry which is preliminary data.</text>
</comment>
<dbReference type="Proteomes" id="UP000177025">
    <property type="component" value="Unassembled WGS sequence"/>
</dbReference>
<protein>
    <recommendedName>
        <fullName evidence="3">Secretion system C-terminal sorting domain-containing protein</fullName>
    </recommendedName>
</protein>